<evidence type="ECO:0000256" key="1">
    <source>
        <dbReference type="SAM" id="SignalP"/>
    </source>
</evidence>
<name>A0ABY9M978_9BURK</name>
<keyword evidence="1" id="KW-0732">Signal</keyword>
<protein>
    <submittedName>
        <fullName evidence="2">Uncharacterized protein</fullName>
    </submittedName>
</protein>
<dbReference type="RefSeq" id="WP_306947050.1">
    <property type="nucleotide sequence ID" value="NZ_CP132976.1"/>
</dbReference>
<gene>
    <name evidence="2" type="ORF">RAS12_08045</name>
</gene>
<evidence type="ECO:0000313" key="2">
    <source>
        <dbReference type="EMBL" id="WMD22322.1"/>
    </source>
</evidence>
<sequence>MKRRSALALTLYFLGASVAASTLYNKDGLVVQADVTSQRDLNTGQRQQFNNTTISFQGIKLCGKEVALLLYPDAKSTASRAFFCPGSVQVLDPDGVLAFFNSSSADSVLAQLKVVNGALRVQRIDVSKSPDRNKLHATRFMDARLAGWTRIETAWQETVLIRHAPLQTTNLGKGRLLDIDGNVAYLAVPPGSDVVEVQPATRVKDAYGYMQLVPAVTKFVPTPLEFRAVRLADGQELARLNTQDSCLQLPNIEFDRNANAPGAKVDVRYDDVPAWRASALQLTQAGGQASLRLQPGVQLPRKANCKPA</sequence>
<evidence type="ECO:0000313" key="3">
    <source>
        <dbReference type="Proteomes" id="UP001234798"/>
    </source>
</evidence>
<proteinExistence type="predicted"/>
<organism evidence="2 3">
    <name type="scientific">Achromobacter seleniivolatilans</name>
    <dbReference type="NCBI Taxonomy" id="3047478"/>
    <lineage>
        <taxon>Bacteria</taxon>
        <taxon>Pseudomonadati</taxon>
        <taxon>Pseudomonadota</taxon>
        <taxon>Betaproteobacteria</taxon>
        <taxon>Burkholderiales</taxon>
        <taxon>Alcaligenaceae</taxon>
        <taxon>Achromobacter</taxon>
    </lineage>
</organism>
<keyword evidence="3" id="KW-1185">Reference proteome</keyword>
<feature type="signal peptide" evidence="1">
    <location>
        <begin position="1"/>
        <end position="19"/>
    </location>
</feature>
<reference evidence="2 3" key="1">
    <citation type="submission" date="2023-08" db="EMBL/GenBank/DDBJ databases">
        <title>Achromobacter seleniivolatilans sp. nov., isolated from seleniferous soil.</title>
        <authorList>
            <person name="Zhang S."/>
            <person name="Li K."/>
            <person name="Peng J."/>
            <person name="Zhao Q."/>
            <person name="Wang H."/>
            <person name="Guo Y."/>
        </authorList>
    </citation>
    <scope>NUCLEOTIDE SEQUENCE [LARGE SCALE GENOMIC DNA]</scope>
    <source>
        <strain evidence="2 3">R39</strain>
    </source>
</reference>
<dbReference type="EMBL" id="CP132976">
    <property type="protein sequence ID" value="WMD22322.1"/>
    <property type="molecule type" value="Genomic_DNA"/>
</dbReference>
<feature type="chain" id="PRO_5047549550" evidence="1">
    <location>
        <begin position="20"/>
        <end position="308"/>
    </location>
</feature>
<accession>A0ABY9M978</accession>
<dbReference type="Proteomes" id="UP001234798">
    <property type="component" value="Chromosome"/>
</dbReference>